<keyword evidence="3" id="KW-1185">Reference proteome</keyword>
<protein>
    <submittedName>
        <fullName evidence="2">Uncharacterized protein</fullName>
    </submittedName>
</protein>
<reference evidence="2" key="1">
    <citation type="submission" date="2014-09" db="EMBL/GenBank/DDBJ databases">
        <title>Genome sequence of the luminous mushroom Mycena chlorophos for searching fungal bioluminescence genes.</title>
        <authorList>
            <person name="Tanaka Y."/>
            <person name="Kasuga D."/>
            <person name="Oba Y."/>
            <person name="Hase S."/>
            <person name="Sato K."/>
            <person name="Oba Y."/>
            <person name="Sakakibara Y."/>
        </authorList>
    </citation>
    <scope>NUCLEOTIDE SEQUENCE</scope>
</reference>
<evidence type="ECO:0000313" key="3">
    <source>
        <dbReference type="Proteomes" id="UP000815677"/>
    </source>
</evidence>
<evidence type="ECO:0000256" key="1">
    <source>
        <dbReference type="SAM" id="MobiDB-lite"/>
    </source>
</evidence>
<name>A0ABQ0M1T2_MYCCL</name>
<evidence type="ECO:0000313" key="2">
    <source>
        <dbReference type="EMBL" id="GAT57318.1"/>
    </source>
</evidence>
<dbReference type="Proteomes" id="UP000815677">
    <property type="component" value="Unassembled WGS sequence"/>
</dbReference>
<dbReference type="EMBL" id="DF849438">
    <property type="protein sequence ID" value="GAT57318.1"/>
    <property type="molecule type" value="Genomic_DNA"/>
</dbReference>
<sequence>MSEFAPLLRRFRPCTGNLARNSEFIAGVECTQQRGHRSLTLTTKNEREVEEKALPETPSQAQKDAGSFQVTEHP</sequence>
<feature type="compositionally biased region" description="Basic and acidic residues" evidence="1">
    <location>
        <begin position="44"/>
        <end position="54"/>
    </location>
</feature>
<proteinExistence type="predicted"/>
<gene>
    <name evidence="2" type="ORF">MCHLO_13867</name>
</gene>
<organism evidence="2 3">
    <name type="scientific">Mycena chlorophos</name>
    <name type="common">Agaric fungus</name>
    <name type="synonym">Agaricus chlorophos</name>
    <dbReference type="NCBI Taxonomy" id="658473"/>
    <lineage>
        <taxon>Eukaryota</taxon>
        <taxon>Fungi</taxon>
        <taxon>Dikarya</taxon>
        <taxon>Basidiomycota</taxon>
        <taxon>Agaricomycotina</taxon>
        <taxon>Agaricomycetes</taxon>
        <taxon>Agaricomycetidae</taxon>
        <taxon>Agaricales</taxon>
        <taxon>Marasmiineae</taxon>
        <taxon>Mycenaceae</taxon>
        <taxon>Mycena</taxon>
    </lineage>
</organism>
<feature type="region of interest" description="Disordered" evidence="1">
    <location>
        <begin position="37"/>
        <end position="74"/>
    </location>
</feature>
<accession>A0ABQ0M1T2</accession>